<dbReference type="InterPro" id="IPR001173">
    <property type="entry name" value="Glyco_trans_2-like"/>
</dbReference>
<sequence length="88" mass="9891">MKVTISILTFNRARLLRELLLSTREISYAPLEVLVVDNHSEDGTESMVKSEFPEIHFFRMPENKGVGARNRGISEATGDVVITLDDDV</sequence>
<dbReference type="InterPro" id="IPR050834">
    <property type="entry name" value="Glycosyltransf_2"/>
</dbReference>
<dbReference type="InterPro" id="IPR029044">
    <property type="entry name" value="Nucleotide-diphossugar_trans"/>
</dbReference>
<reference evidence="2" key="1">
    <citation type="journal article" date="2014" name="Front. Microbiol.">
        <title>High frequency of phylogenetically diverse reductive dehalogenase-homologous genes in deep subseafloor sedimentary metagenomes.</title>
        <authorList>
            <person name="Kawai M."/>
            <person name="Futagami T."/>
            <person name="Toyoda A."/>
            <person name="Takaki Y."/>
            <person name="Nishi S."/>
            <person name="Hori S."/>
            <person name="Arai W."/>
            <person name="Tsubouchi T."/>
            <person name="Morono Y."/>
            <person name="Uchiyama I."/>
            <person name="Ito T."/>
            <person name="Fujiyama A."/>
            <person name="Inagaki F."/>
            <person name="Takami H."/>
        </authorList>
    </citation>
    <scope>NUCLEOTIDE SEQUENCE</scope>
    <source>
        <strain evidence="2">Expedition CK06-06</strain>
    </source>
</reference>
<comment type="caution">
    <text evidence="2">The sequence shown here is derived from an EMBL/GenBank/DDBJ whole genome shotgun (WGS) entry which is preliminary data.</text>
</comment>
<name>X0UDD3_9ZZZZ</name>
<gene>
    <name evidence="2" type="ORF">S01H1_40162</name>
</gene>
<dbReference type="EMBL" id="BARS01025407">
    <property type="protein sequence ID" value="GAG03794.1"/>
    <property type="molecule type" value="Genomic_DNA"/>
</dbReference>
<feature type="non-terminal residue" evidence="2">
    <location>
        <position position="88"/>
    </location>
</feature>
<organism evidence="2">
    <name type="scientific">marine sediment metagenome</name>
    <dbReference type="NCBI Taxonomy" id="412755"/>
    <lineage>
        <taxon>unclassified sequences</taxon>
        <taxon>metagenomes</taxon>
        <taxon>ecological metagenomes</taxon>
    </lineage>
</organism>
<feature type="domain" description="Glycosyltransferase 2-like" evidence="1">
    <location>
        <begin position="5"/>
        <end position="87"/>
    </location>
</feature>
<protein>
    <recommendedName>
        <fullName evidence="1">Glycosyltransferase 2-like domain-containing protein</fullName>
    </recommendedName>
</protein>
<evidence type="ECO:0000259" key="1">
    <source>
        <dbReference type="Pfam" id="PF00535"/>
    </source>
</evidence>
<accession>X0UDD3</accession>
<dbReference type="PANTHER" id="PTHR43685:SF3">
    <property type="entry name" value="SLR2126 PROTEIN"/>
    <property type="match status" value="1"/>
</dbReference>
<dbReference type="SUPFAM" id="SSF53448">
    <property type="entry name" value="Nucleotide-diphospho-sugar transferases"/>
    <property type="match status" value="1"/>
</dbReference>
<dbReference type="Gene3D" id="3.90.550.10">
    <property type="entry name" value="Spore Coat Polysaccharide Biosynthesis Protein SpsA, Chain A"/>
    <property type="match status" value="1"/>
</dbReference>
<evidence type="ECO:0000313" key="2">
    <source>
        <dbReference type="EMBL" id="GAG03794.1"/>
    </source>
</evidence>
<dbReference type="PANTHER" id="PTHR43685">
    <property type="entry name" value="GLYCOSYLTRANSFERASE"/>
    <property type="match status" value="1"/>
</dbReference>
<proteinExistence type="predicted"/>
<dbReference type="Pfam" id="PF00535">
    <property type="entry name" value="Glycos_transf_2"/>
    <property type="match status" value="1"/>
</dbReference>
<dbReference type="AlphaFoldDB" id="X0UDD3"/>